<dbReference type="PANTHER" id="PTHR14187">
    <property type="entry name" value="ALPHA KINASE/ELONGATION FACTOR 2 KINASE"/>
    <property type="match status" value="1"/>
</dbReference>
<evidence type="ECO:0000313" key="4">
    <source>
        <dbReference type="EMBL" id="GAB1315554.1"/>
    </source>
</evidence>
<organism evidence="4 5">
    <name type="scientific">Madurella fahalii</name>
    <dbReference type="NCBI Taxonomy" id="1157608"/>
    <lineage>
        <taxon>Eukaryota</taxon>
        <taxon>Fungi</taxon>
        <taxon>Dikarya</taxon>
        <taxon>Ascomycota</taxon>
        <taxon>Pezizomycotina</taxon>
        <taxon>Sordariomycetes</taxon>
        <taxon>Sordariomycetidae</taxon>
        <taxon>Sordariales</taxon>
        <taxon>Sordariales incertae sedis</taxon>
        <taxon>Madurella</taxon>
    </lineage>
</organism>
<evidence type="ECO:0008006" key="6">
    <source>
        <dbReference type="Google" id="ProtNLM"/>
    </source>
</evidence>
<proteinExistence type="predicted"/>
<dbReference type="InterPro" id="IPR013126">
    <property type="entry name" value="Hsp_70_fam"/>
</dbReference>
<gene>
    <name evidence="4" type="ORF">MFIFM68171_05764</name>
</gene>
<comment type="caution">
    <text evidence="4">The sequence shown here is derived from an EMBL/GenBank/DDBJ whole genome shotgun (WGS) entry which is preliminary data.</text>
</comment>
<evidence type="ECO:0000313" key="5">
    <source>
        <dbReference type="Proteomes" id="UP001628179"/>
    </source>
</evidence>
<dbReference type="EMBL" id="BAAFSV010000003">
    <property type="protein sequence ID" value="GAB1315554.1"/>
    <property type="molecule type" value="Genomic_DNA"/>
</dbReference>
<evidence type="ECO:0000256" key="1">
    <source>
        <dbReference type="ARBA" id="ARBA00022741"/>
    </source>
</evidence>
<protein>
    <recommendedName>
        <fullName evidence="6">Actin-like ATPase domain-containing protein</fullName>
    </recommendedName>
</protein>
<dbReference type="SUPFAM" id="SSF53067">
    <property type="entry name" value="Actin-like ATPase domain"/>
    <property type="match status" value="2"/>
</dbReference>
<dbReference type="Gene3D" id="3.90.640.10">
    <property type="entry name" value="Actin, Chain A, domain 4"/>
    <property type="match status" value="1"/>
</dbReference>
<accession>A0ABQ0GCY8</accession>
<keyword evidence="1" id="KW-0547">Nucleotide-binding</keyword>
<feature type="region of interest" description="Disordered" evidence="3">
    <location>
        <begin position="1"/>
        <end position="21"/>
    </location>
</feature>
<dbReference type="Gene3D" id="3.30.420.40">
    <property type="match status" value="2"/>
</dbReference>
<evidence type="ECO:0000256" key="3">
    <source>
        <dbReference type="SAM" id="MobiDB-lite"/>
    </source>
</evidence>
<sequence>MATRVVEPDPNSGHVTSLHTSPLSSALEMDTMDKPEIVVGIDFGTTYTGVSWATNAGAKAVRLIRDWPNPMAEGTTRDYHKIPTLISRDSWGREKWGFEADKQQSRRWFKLTLGQDPRHVKLLDETDDEAEGATNRVKEAEELTTAYLKNIWFYTQEHIRRTIGLGWNAIYTTKIVVGVPAIWKQSAKKKVSILASSAGLPGDISVVSEPEAAALAVFRDREDFRDSFEENEVMMVCDAGGGTVDLICYRILTKNPLTVEECTEGTGDICGAAIIDTRFENYVKTIVGEAEYSEIDRVNRLKMIEDFDRMVKRVFDGTDCLAWVALKGVQDNPDVGIVDGRIKITASALRTLFDPVCNQVVALVNEQIRAVRAQNHEVKKVLLVGGFGANKYLHERIQAAEEVRNADISVVQTEHSWSSVCRGATMWGLEHSARQLRRGIPPTVQSRIARYSYGIRVGAPYDKDGNQHSGSPSGFTCPKGTEDHMIWLIKQGDRMEEGIRRDREITKHVAVRWIHVLGPFKYEFKHTLWYCQKHPPPTRFSAHFVNPLCTVTHKVKKGNIVRFAAHREGNLRDVPFTLGIEMGSATLDFFVIYNNGKKEEVARCQAQYLEIGN</sequence>
<dbReference type="Proteomes" id="UP001628179">
    <property type="component" value="Unassembled WGS sequence"/>
</dbReference>
<keyword evidence="5" id="KW-1185">Reference proteome</keyword>
<name>A0ABQ0GCY8_9PEZI</name>
<dbReference type="PANTHER" id="PTHR14187:SF5">
    <property type="entry name" value="HEAT SHOCK 70 KDA PROTEIN 12A"/>
    <property type="match status" value="1"/>
</dbReference>
<dbReference type="CDD" id="cd10170">
    <property type="entry name" value="ASKHA_NBD_HSP70"/>
    <property type="match status" value="1"/>
</dbReference>
<dbReference type="InterPro" id="IPR043129">
    <property type="entry name" value="ATPase_NBD"/>
</dbReference>
<dbReference type="Pfam" id="PF00012">
    <property type="entry name" value="HSP70"/>
    <property type="match status" value="1"/>
</dbReference>
<reference evidence="4 5" key="1">
    <citation type="submission" date="2024-09" db="EMBL/GenBank/DDBJ databases">
        <title>Itraconazole resistance in Madurella fahalii resulting from another homologue of gene encoding cytochrome P450 14-alpha sterol demethylase (CYP51).</title>
        <authorList>
            <person name="Yoshioka I."/>
            <person name="Fahal A.H."/>
            <person name="Kaneko S."/>
            <person name="Yaguchi T."/>
        </authorList>
    </citation>
    <scope>NUCLEOTIDE SEQUENCE [LARGE SCALE GENOMIC DNA]</scope>
    <source>
        <strain evidence="4 5">IFM 68171</strain>
    </source>
</reference>
<dbReference type="GeneID" id="98176507"/>
<dbReference type="RefSeq" id="XP_070917285.1">
    <property type="nucleotide sequence ID" value="XM_071061184.1"/>
</dbReference>
<keyword evidence="2" id="KW-0067">ATP-binding</keyword>
<evidence type="ECO:0000256" key="2">
    <source>
        <dbReference type="ARBA" id="ARBA00022840"/>
    </source>
</evidence>